<evidence type="ECO:0000256" key="1">
    <source>
        <dbReference type="SAM" id="Phobius"/>
    </source>
</evidence>
<keyword evidence="1" id="KW-0472">Membrane</keyword>
<keyword evidence="4" id="KW-1185">Reference proteome</keyword>
<feature type="transmembrane region" description="Helical" evidence="1">
    <location>
        <begin position="25"/>
        <end position="47"/>
    </location>
</feature>
<name>A0A5C1I5C8_9SPHI</name>
<feature type="transmembrane region" description="Helical" evidence="1">
    <location>
        <begin position="62"/>
        <end position="81"/>
    </location>
</feature>
<sequence>MLQTLTHFYRLTIIKRLSAHKMKLFLKYHGPAILWALFVLVICSVHLDSVDKSPLFFEGFDKLTHCGLFFTLIVLVCFGVIRQQKPRRLTYTGVFIIWIVSIIFGGLIEILQISIFTWRTGDWNDLFCDVLGACMGVFSVMLTIEAIGKNEKK</sequence>
<dbReference type="NCBIfam" id="NF037970">
    <property type="entry name" value="vanZ_1"/>
    <property type="match status" value="1"/>
</dbReference>
<organism evidence="3 4">
    <name type="scientific">Mucilaginibacter rubeus</name>
    <dbReference type="NCBI Taxonomy" id="2027860"/>
    <lineage>
        <taxon>Bacteria</taxon>
        <taxon>Pseudomonadati</taxon>
        <taxon>Bacteroidota</taxon>
        <taxon>Sphingobacteriia</taxon>
        <taxon>Sphingobacteriales</taxon>
        <taxon>Sphingobacteriaceae</taxon>
        <taxon>Mucilaginibacter</taxon>
    </lineage>
</organism>
<evidence type="ECO:0000259" key="2">
    <source>
        <dbReference type="Pfam" id="PF04892"/>
    </source>
</evidence>
<feature type="transmembrane region" description="Helical" evidence="1">
    <location>
        <begin position="130"/>
        <end position="148"/>
    </location>
</feature>
<dbReference type="EMBL" id="CP043450">
    <property type="protein sequence ID" value="QEM13317.1"/>
    <property type="molecule type" value="Genomic_DNA"/>
</dbReference>
<keyword evidence="1" id="KW-0812">Transmembrane</keyword>
<evidence type="ECO:0000313" key="4">
    <source>
        <dbReference type="Proteomes" id="UP000251402"/>
    </source>
</evidence>
<dbReference type="Proteomes" id="UP000251402">
    <property type="component" value="Chromosome"/>
</dbReference>
<accession>A0A5C1I5C8</accession>
<feature type="transmembrane region" description="Helical" evidence="1">
    <location>
        <begin position="93"/>
        <end position="118"/>
    </location>
</feature>
<evidence type="ECO:0000313" key="3">
    <source>
        <dbReference type="EMBL" id="QEM13317.1"/>
    </source>
</evidence>
<dbReference type="Pfam" id="PF04892">
    <property type="entry name" value="VanZ"/>
    <property type="match status" value="1"/>
</dbReference>
<dbReference type="InterPro" id="IPR006976">
    <property type="entry name" value="VanZ-like"/>
</dbReference>
<reference evidence="3" key="1">
    <citation type="submission" date="2019-08" db="EMBL/GenBank/DDBJ databases">
        <title>Comparative genome analysis confer to the adaptation heavy metal polluted environment.</title>
        <authorList>
            <person name="Li Y."/>
        </authorList>
    </citation>
    <scope>NUCLEOTIDE SEQUENCE [LARGE SCALE GENOMIC DNA]</scope>
    <source>
        <strain evidence="3">P1</strain>
    </source>
</reference>
<keyword evidence="1" id="KW-1133">Transmembrane helix</keyword>
<dbReference type="AlphaFoldDB" id="A0A5C1I5C8"/>
<protein>
    <submittedName>
        <fullName evidence="3">VanZ family protein</fullName>
    </submittedName>
</protein>
<dbReference type="OrthoDB" id="1524985at2"/>
<dbReference type="KEGG" id="mrub:DEO27_026010"/>
<proteinExistence type="predicted"/>
<gene>
    <name evidence="3" type="ORF">DEO27_026010</name>
</gene>
<feature type="domain" description="VanZ-like" evidence="2">
    <location>
        <begin position="63"/>
        <end position="142"/>
    </location>
</feature>